<evidence type="ECO:0000256" key="5">
    <source>
        <dbReference type="ARBA" id="ARBA00022840"/>
    </source>
</evidence>
<sequence length="268" mass="29008">MQHFDNKMLGDQAAATPVAERDVPVRPTSPTTAGRDLLPLEVRGLTLRLGGTVLIDGLDLDLGPHGCTMIMGPNGAGKSLLVKLLHGLITPTAGRISWNGRAPMAAVTRRQALVFQKPVLLRRSVAANLDFVLKVRGGDRGRREALLRHVGLGDKARQPARLLSGGEQQRLALARALATDPEILFLDEPTASLDPASVVKIEEIVRDARAAGTRIVFVTHDVGQARRLADDVVFLHRGRVAEHAPAGRFFRTPTCRAARDYMDGRIVV</sequence>
<keyword evidence="4" id="KW-0547">Nucleotide-binding</keyword>
<dbReference type="PANTHER" id="PTHR42711:SF5">
    <property type="entry name" value="ABC TRANSPORTER ATP-BINDING PROTEIN NATA"/>
    <property type="match status" value="1"/>
</dbReference>
<protein>
    <submittedName>
        <fullName evidence="8">Tungstate transport system ATP-binding protein</fullName>
    </submittedName>
</protein>
<reference evidence="8 9" key="1">
    <citation type="submission" date="2016-10" db="EMBL/GenBank/DDBJ databases">
        <authorList>
            <person name="de Groot N.N."/>
        </authorList>
    </citation>
    <scope>NUCLEOTIDE SEQUENCE [LARGE SCALE GENOMIC DNA]</scope>
    <source>
        <strain evidence="8 9">DSM 23042</strain>
    </source>
</reference>
<gene>
    <name evidence="8" type="ORF">SAMN04490244_1173</name>
</gene>
<dbReference type="AlphaFoldDB" id="A0A1H9X2D7"/>
<evidence type="ECO:0000256" key="4">
    <source>
        <dbReference type="ARBA" id="ARBA00022741"/>
    </source>
</evidence>
<dbReference type="InterPro" id="IPR003593">
    <property type="entry name" value="AAA+_ATPase"/>
</dbReference>
<comment type="similarity">
    <text evidence="1">Belongs to the ABC transporter superfamily.</text>
</comment>
<name>A0A1H9X2D7_9RHOB</name>
<dbReference type="PANTHER" id="PTHR42711">
    <property type="entry name" value="ABC TRANSPORTER ATP-BINDING PROTEIN"/>
    <property type="match status" value="1"/>
</dbReference>
<keyword evidence="2" id="KW-0813">Transport</keyword>
<evidence type="ECO:0000256" key="1">
    <source>
        <dbReference type="ARBA" id="ARBA00005417"/>
    </source>
</evidence>
<evidence type="ECO:0000256" key="6">
    <source>
        <dbReference type="SAM" id="MobiDB-lite"/>
    </source>
</evidence>
<keyword evidence="9" id="KW-1185">Reference proteome</keyword>
<dbReference type="Gene3D" id="3.40.50.300">
    <property type="entry name" value="P-loop containing nucleotide triphosphate hydrolases"/>
    <property type="match status" value="1"/>
</dbReference>
<dbReference type="InterPro" id="IPR050763">
    <property type="entry name" value="ABC_transporter_ATP-binding"/>
</dbReference>
<dbReference type="InterPro" id="IPR017871">
    <property type="entry name" value="ABC_transporter-like_CS"/>
</dbReference>
<dbReference type="Pfam" id="PF00005">
    <property type="entry name" value="ABC_tran"/>
    <property type="match status" value="1"/>
</dbReference>
<dbReference type="PROSITE" id="PS00211">
    <property type="entry name" value="ABC_TRANSPORTER_1"/>
    <property type="match status" value="1"/>
</dbReference>
<evidence type="ECO:0000313" key="8">
    <source>
        <dbReference type="EMBL" id="SES40346.1"/>
    </source>
</evidence>
<dbReference type="RefSeq" id="WP_235859944.1">
    <property type="nucleotide sequence ID" value="NZ_FOGU01000017.1"/>
</dbReference>
<keyword evidence="3" id="KW-0536">Nodulation</keyword>
<evidence type="ECO:0000313" key="9">
    <source>
        <dbReference type="Proteomes" id="UP000198885"/>
    </source>
</evidence>
<dbReference type="GO" id="GO:0016887">
    <property type="term" value="F:ATP hydrolysis activity"/>
    <property type="evidence" value="ECO:0007669"/>
    <property type="project" value="InterPro"/>
</dbReference>
<dbReference type="SUPFAM" id="SSF52540">
    <property type="entry name" value="P-loop containing nucleoside triphosphate hydrolases"/>
    <property type="match status" value="1"/>
</dbReference>
<dbReference type="EMBL" id="FOGU01000017">
    <property type="protein sequence ID" value="SES40346.1"/>
    <property type="molecule type" value="Genomic_DNA"/>
</dbReference>
<proteinExistence type="inferred from homology"/>
<feature type="domain" description="ABC transporter" evidence="7">
    <location>
        <begin position="40"/>
        <end position="262"/>
    </location>
</feature>
<dbReference type="SMART" id="SM00382">
    <property type="entry name" value="AAA"/>
    <property type="match status" value="1"/>
</dbReference>
<feature type="region of interest" description="Disordered" evidence="6">
    <location>
        <begin position="1"/>
        <end position="34"/>
    </location>
</feature>
<evidence type="ECO:0000256" key="3">
    <source>
        <dbReference type="ARBA" id="ARBA00022458"/>
    </source>
</evidence>
<dbReference type="InterPro" id="IPR027417">
    <property type="entry name" value="P-loop_NTPase"/>
</dbReference>
<organism evidence="8 9">
    <name type="scientific">Tranquillimonas rosea</name>
    <dbReference type="NCBI Taxonomy" id="641238"/>
    <lineage>
        <taxon>Bacteria</taxon>
        <taxon>Pseudomonadati</taxon>
        <taxon>Pseudomonadota</taxon>
        <taxon>Alphaproteobacteria</taxon>
        <taxon>Rhodobacterales</taxon>
        <taxon>Roseobacteraceae</taxon>
        <taxon>Tranquillimonas</taxon>
    </lineage>
</organism>
<evidence type="ECO:0000256" key="2">
    <source>
        <dbReference type="ARBA" id="ARBA00022448"/>
    </source>
</evidence>
<dbReference type="InterPro" id="IPR003439">
    <property type="entry name" value="ABC_transporter-like_ATP-bd"/>
</dbReference>
<dbReference type="STRING" id="641238.SAMN04490244_1173"/>
<dbReference type="GO" id="GO:0005524">
    <property type="term" value="F:ATP binding"/>
    <property type="evidence" value="ECO:0007669"/>
    <property type="project" value="UniProtKB-KW"/>
</dbReference>
<dbReference type="PROSITE" id="PS50893">
    <property type="entry name" value="ABC_TRANSPORTER_2"/>
    <property type="match status" value="1"/>
</dbReference>
<evidence type="ECO:0000259" key="7">
    <source>
        <dbReference type="PROSITE" id="PS50893"/>
    </source>
</evidence>
<dbReference type="Proteomes" id="UP000198885">
    <property type="component" value="Unassembled WGS sequence"/>
</dbReference>
<accession>A0A1H9X2D7</accession>
<keyword evidence="5 8" id="KW-0067">ATP-binding</keyword>